<dbReference type="PROSITE" id="PS00792">
    <property type="entry name" value="DHPS_1"/>
    <property type="match status" value="1"/>
</dbReference>
<name>D8PGQ5_9BACT</name>
<evidence type="ECO:0000256" key="8">
    <source>
        <dbReference type="ARBA" id="ARBA00022723"/>
    </source>
</evidence>
<evidence type="ECO:0000313" key="14">
    <source>
        <dbReference type="EMBL" id="CBK42442.1"/>
    </source>
</evidence>
<dbReference type="InterPro" id="IPR000489">
    <property type="entry name" value="Pterin-binding_dom"/>
</dbReference>
<evidence type="ECO:0000259" key="13">
    <source>
        <dbReference type="PROSITE" id="PS50972"/>
    </source>
</evidence>
<evidence type="ECO:0000256" key="4">
    <source>
        <dbReference type="ARBA" id="ARBA00009503"/>
    </source>
</evidence>
<keyword evidence="8 12" id="KW-0479">Metal-binding</keyword>
<evidence type="ECO:0000256" key="6">
    <source>
        <dbReference type="ARBA" id="ARBA00016919"/>
    </source>
</evidence>
<evidence type="ECO:0000256" key="9">
    <source>
        <dbReference type="ARBA" id="ARBA00022842"/>
    </source>
</evidence>
<dbReference type="PANTHER" id="PTHR20941:SF1">
    <property type="entry name" value="FOLIC ACID SYNTHESIS PROTEIN FOL1"/>
    <property type="match status" value="1"/>
</dbReference>
<dbReference type="CDD" id="cd00739">
    <property type="entry name" value="DHPS"/>
    <property type="match status" value="1"/>
</dbReference>
<evidence type="ECO:0000256" key="10">
    <source>
        <dbReference type="ARBA" id="ARBA00022909"/>
    </source>
</evidence>
<dbReference type="EC" id="2.5.1.15" evidence="5 12"/>
<dbReference type="PROSITE" id="PS00793">
    <property type="entry name" value="DHPS_2"/>
    <property type="match status" value="1"/>
</dbReference>
<dbReference type="SUPFAM" id="SSF51717">
    <property type="entry name" value="Dihydropteroate synthetase-like"/>
    <property type="match status" value="1"/>
</dbReference>
<comment type="pathway">
    <text evidence="3 12">Cofactor biosynthesis; tetrahydrofolate biosynthesis; 7,8-dihydrofolate from 2-amino-4-hydroxy-6-hydroxymethyl-7,8-dihydropteridine diphosphate and 4-aminobenzoate: step 1/2.</text>
</comment>
<dbReference type="InterPro" id="IPR011005">
    <property type="entry name" value="Dihydropteroate_synth-like_sf"/>
</dbReference>
<dbReference type="GO" id="GO:0046872">
    <property type="term" value="F:metal ion binding"/>
    <property type="evidence" value="ECO:0007669"/>
    <property type="project" value="UniProtKB-KW"/>
</dbReference>
<comment type="cofactor">
    <cofactor evidence="2 12">
        <name>Mg(2+)</name>
        <dbReference type="ChEBI" id="CHEBI:18420"/>
    </cofactor>
</comment>
<feature type="domain" description="Pterin-binding" evidence="13">
    <location>
        <begin position="25"/>
        <end position="278"/>
    </location>
</feature>
<comment type="similarity">
    <text evidence="4 12">Belongs to the DHPS family.</text>
</comment>
<evidence type="ECO:0000313" key="15">
    <source>
        <dbReference type="Proteomes" id="UP000001660"/>
    </source>
</evidence>
<dbReference type="UniPathway" id="UPA00077">
    <property type="reaction ID" value="UER00156"/>
</dbReference>
<dbReference type="AlphaFoldDB" id="D8PGQ5"/>
<evidence type="ECO:0000256" key="12">
    <source>
        <dbReference type="RuleBase" id="RU361205"/>
    </source>
</evidence>
<dbReference type="PROSITE" id="PS50972">
    <property type="entry name" value="PTERIN_BINDING"/>
    <property type="match status" value="1"/>
</dbReference>
<dbReference type="InterPro" id="IPR006390">
    <property type="entry name" value="DHP_synth_dom"/>
</dbReference>
<reference evidence="14 15" key="1">
    <citation type="journal article" date="2010" name="Proc. Natl. Acad. Sci. U.S.A.">
        <title>A Nitrospira metagenome illuminates the physiology and evolution of globally important nitrite-oxidizing bacteria.</title>
        <authorList>
            <person name="Lucker S."/>
            <person name="Wagner M."/>
            <person name="Maixner F."/>
            <person name="Pelletier E."/>
            <person name="Koch H."/>
            <person name="Vacherie B."/>
            <person name="Rattei T."/>
            <person name="Sinninghe Damste J."/>
            <person name="Spieck E."/>
            <person name="Le Paslier D."/>
            <person name="Daims H."/>
        </authorList>
    </citation>
    <scope>NUCLEOTIDE SEQUENCE [LARGE SCALE GENOMIC DNA]</scope>
</reference>
<dbReference type="Gene3D" id="3.20.20.20">
    <property type="entry name" value="Dihydropteroate synthase-like"/>
    <property type="match status" value="1"/>
</dbReference>
<keyword evidence="7 12" id="KW-0808">Transferase</keyword>
<keyword evidence="15" id="KW-1185">Reference proteome</keyword>
<evidence type="ECO:0000256" key="1">
    <source>
        <dbReference type="ARBA" id="ARBA00000012"/>
    </source>
</evidence>
<evidence type="ECO:0000256" key="11">
    <source>
        <dbReference type="ARBA" id="ARBA00030193"/>
    </source>
</evidence>
<dbReference type="FunFam" id="3.20.20.20:FF:000006">
    <property type="entry name" value="Dihydropteroate synthase"/>
    <property type="match status" value="1"/>
</dbReference>
<dbReference type="OrthoDB" id="9811744at2"/>
<evidence type="ECO:0000256" key="7">
    <source>
        <dbReference type="ARBA" id="ARBA00022679"/>
    </source>
</evidence>
<evidence type="ECO:0000256" key="3">
    <source>
        <dbReference type="ARBA" id="ARBA00004763"/>
    </source>
</evidence>
<dbReference type="Pfam" id="PF00809">
    <property type="entry name" value="Pterin_bind"/>
    <property type="match status" value="1"/>
</dbReference>
<keyword evidence="10 12" id="KW-0289">Folate biosynthesis</keyword>
<dbReference type="Proteomes" id="UP000001660">
    <property type="component" value="Chromosome"/>
</dbReference>
<proteinExistence type="inferred from homology"/>
<evidence type="ECO:0000256" key="5">
    <source>
        <dbReference type="ARBA" id="ARBA00012458"/>
    </source>
</evidence>
<dbReference type="NCBIfam" id="TIGR01496">
    <property type="entry name" value="DHPS"/>
    <property type="match status" value="1"/>
</dbReference>
<protein>
    <recommendedName>
        <fullName evidence="6 12">Dihydropteroate synthase</fullName>
        <shortName evidence="12">DHPS</shortName>
        <ecNumber evidence="5 12">2.5.1.15</ecNumber>
    </recommendedName>
    <alternativeName>
        <fullName evidence="11 12">Dihydropteroate pyrophosphorylase</fullName>
    </alternativeName>
</protein>
<gene>
    <name evidence="14" type="primary">folP</name>
    <name evidence="14" type="ORF">NIDE2736</name>
</gene>
<comment type="function">
    <text evidence="12">Catalyzes the condensation of para-aminobenzoate (pABA) with 6-hydroxymethyl-7,8-dihydropterin diphosphate (DHPt-PP) to form 7,8-dihydropteroate (H2Pte), the immediate precursor of folate derivatives.</text>
</comment>
<dbReference type="PANTHER" id="PTHR20941">
    <property type="entry name" value="FOLATE SYNTHESIS PROTEINS"/>
    <property type="match status" value="1"/>
</dbReference>
<dbReference type="InterPro" id="IPR045031">
    <property type="entry name" value="DHP_synth-like"/>
</dbReference>
<dbReference type="eggNOG" id="COG0294">
    <property type="taxonomic scope" value="Bacteria"/>
</dbReference>
<dbReference type="KEGG" id="nde:NIDE2736"/>
<organism evidence="14 15">
    <name type="scientific">Nitrospira defluvii</name>
    <dbReference type="NCBI Taxonomy" id="330214"/>
    <lineage>
        <taxon>Bacteria</taxon>
        <taxon>Pseudomonadati</taxon>
        <taxon>Nitrospirota</taxon>
        <taxon>Nitrospiria</taxon>
        <taxon>Nitrospirales</taxon>
        <taxon>Nitrospiraceae</taxon>
        <taxon>Nitrospira</taxon>
    </lineage>
</organism>
<dbReference type="HOGENOM" id="CLU_008023_0_2_0"/>
<dbReference type="GO" id="GO:0005829">
    <property type="term" value="C:cytosol"/>
    <property type="evidence" value="ECO:0007669"/>
    <property type="project" value="TreeGrafter"/>
</dbReference>
<dbReference type="GO" id="GO:0046654">
    <property type="term" value="P:tetrahydrofolate biosynthetic process"/>
    <property type="evidence" value="ECO:0007669"/>
    <property type="project" value="UniProtKB-UniPathway"/>
</dbReference>
<dbReference type="GO" id="GO:0046656">
    <property type="term" value="P:folic acid biosynthetic process"/>
    <property type="evidence" value="ECO:0007669"/>
    <property type="project" value="UniProtKB-KW"/>
</dbReference>
<accession>D8PGQ5</accession>
<dbReference type="EMBL" id="FP929003">
    <property type="protein sequence ID" value="CBK42442.1"/>
    <property type="molecule type" value="Genomic_DNA"/>
</dbReference>
<dbReference type="STRING" id="330214.NIDE2736"/>
<dbReference type="GO" id="GO:0004156">
    <property type="term" value="F:dihydropteroate synthase activity"/>
    <property type="evidence" value="ECO:0007669"/>
    <property type="project" value="UniProtKB-EC"/>
</dbReference>
<keyword evidence="9 12" id="KW-0460">Magnesium</keyword>
<evidence type="ECO:0000256" key="2">
    <source>
        <dbReference type="ARBA" id="ARBA00001946"/>
    </source>
</evidence>
<sequence>MTTASSSSPLRLTAGSRTFSFESGPLLMGVLNVTPDSFSDGGAFLTVEQALQHAKQMEAEGADIIDIGAESSRPGAQPIDETEELRRLLPILEAVHDAVPLPISVDTTKAAVARRAIRAGATIVNDISALRGDPLMGSLVAETGAAVVLMHMQGTPQTMQQAPRYGHVVEEVLAFLRERVQVAIAHGIKGSQIVLDPGFGFGKLQEHNLQLLAEFDAFTKLGYPVLAGVSRKQFIGNLTQQPVQQRGYGTAGAVAVAVLKGARIIRVHDVGSMRDTVSVVSAISRHARSHVGVSNA</sequence>
<comment type="catalytic activity">
    <reaction evidence="1">
        <text>(7,8-dihydropterin-6-yl)methyl diphosphate + 4-aminobenzoate = 7,8-dihydropteroate + diphosphate</text>
        <dbReference type="Rhea" id="RHEA:19949"/>
        <dbReference type="ChEBI" id="CHEBI:17836"/>
        <dbReference type="ChEBI" id="CHEBI:17839"/>
        <dbReference type="ChEBI" id="CHEBI:33019"/>
        <dbReference type="ChEBI" id="CHEBI:72950"/>
        <dbReference type="EC" id="2.5.1.15"/>
    </reaction>
</comment>